<name>A0A370Q3N6_9GAMM</name>
<evidence type="ECO:0000313" key="1">
    <source>
        <dbReference type="EMBL" id="RDK82978.1"/>
    </source>
</evidence>
<comment type="caution">
    <text evidence="1">The sequence shown here is derived from an EMBL/GenBank/DDBJ whole genome shotgun (WGS) entry which is preliminary data.</text>
</comment>
<organism evidence="1 2">
    <name type="scientific">Enterobacillus tribolii</name>
    <dbReference type="NCBI Taxonomy" id="1487935"/>
    <lineage>
        <taxon>Bacteria</taxon>
        <taxon>Pseudomonadati</taxon>
        <taxon>Pseudomonadota</taxon>
        <taxon>Gammaproteobacteria</taxon>
        <taxon>Enterobacterales</taxon>
        <taxon>Hafniaceae</taxon>
        <taxon>Enterobacillus</taxon>
    </lineage>
</organism>
<dbReference type="EMBL" id="QRAP01000021">
    <property type="protein sequence ID" value="RDK82978.1"/>
    <property type="molecule type" value="Genomic_DNA"/>
</dbReference>
<reference evidence="1 2" key="1">
    <citation type="submission" date="2018-07" db="EMBL/GenBank/DDBJ databases">
        <title>Genomic Encyclopedia of Type Strains, Phase IV (KMG-IV): sequencing the most valuable type-strain genomes for metagenomic binning, comparative biology and taxonomic classification.</title>
        <authorList>
            <person name="Goeker M."/>
        </authorList>
    </citation>
    <scope>NUCLEOTIDE SEQUENCE [LARGE SCALE GENOMIC DNA]</scope>
    <source>
        <strain evidence="1 2">DSM 103736</strain>
    </source>
</reference>
<evidence type="ECO:0000313" key="2">
    <source>
        <dbReference type="Proteomes" id="UP000254848"/>
    </source>
</evidence>
<protein>
    <submittedName>
        <fullName evidence="1">Uncharacterized protein</fullName>
    </submittedName>
</protein>
<accession>A0A370Q3N6</accession>
<proteinExistence type="predicted"/>
<keyword evidence="2" id="KW-1185">Reference proteome</keyword>
<gene>
    <name evidence="1" type="ORF">C8D90_12115</name>
</gene>
<sequence>MDDNIFTNIDFSNLNIDLDDIDWDLITNPQATASKKPKRVFSRFYLNAGANPTPVTERELINGVMRYIDEAPCSLGDKISYFRKLHERWLEQYDFFLTDFDWMSRDDETQLVYLWDYLKGKGRIAGYLRPYNTSIRYDMIITAIDVWNVQPEEKLEFIEKMKHAWQAAKSYRRSAK</sequence>
<dbReference type="Proteomes" id="UP000254848">
    <property type="component" value="Unassembled WGS sequence"/>
</dbReference>
<dbReference type="AlphaFoldDB" id="A0A370Q3N6"/>